<organism evidence="1 2">
    <name type="scientific">Prorocentrum cordatum</name>
    <dbReference type="NCBI Taxonomy" id="2364126"/>
    <lineage>
        <taxon>Eukaryota</taxon>
        <taxon>Sar</taxon>
        <taxon>Alveolata</taxon>
        <taxon>Dinophyceae</taxon>
        <taxon>Prorocentrales</taxon>
        <taxon>Prorocentraceae</taxon>
        <taxon>Prorocentrum</taxon>
    </lineage>
</organism>
<proteinExistence type="predicted"/>
<gene>
    <name evidence="1" type="ORF">PCOR1329_LOCUS51760</name>
</gene>
<keyword evidence="2" id="KW-1185">Reference proteome</keyword>
<accession>A0ABN9UUA7</accession>
<feature type="non-terminal residue" evidence="1">
    <location>
        <position position="1"/>
    </location>
</feature>
<dbReference type="EMBL" id="CAUYUJ010016283">
    <property type="protein sequence ID" value="CAK0863663.1"/>
    <property type="molecule type" value="Genomic_DNA"/>
</dbReference>
<comment type="caution">
    <text evidence="1">The sequence shown here is derived from an EMBL/GenBank/DDBJ whole genome shotgun (WGS) entry which is preliminary data.</text>
</comment>
<feature type="non-terminal residue" evidence="1">
    <location>
        <position position="220"/>
    </location>
</feature>
<reference evidence="1" key="1">
    <citation type="submission" date="2023-10" db="EMBL/GenBank/DDBJ databases">
        <authorList>
            <person name="Chen Y."/>
            <person name="Shah S."/>
            <person name="Dougan E. K."/>
            <person name="Thang M."/>
            <person name="Chan C."/>
        </authorList>
    </citation>
    <scope>NUCLEOTIDE SEQUENCE [LARGE SCALE GENOMIC DNA]</scope>
</reference>
<name>A0ABN9UUA7_9DINO</name>
<evidence type="ECO:0000313" key="1">
    <source>
        <dbReference type="EMBL" id="CAK0863663.1"/>
    </source>
</evidence>
<protein>
    <submittedName>
        <fullName evidence="1">Uncharacterized protein</fullName>
    </submittedName>
</protein>
<evidence type="ECO:0000313" key="2">
    <source>
        <dbReference type="Proteomes" id="UP001189429"/>
    </source>
</evidence>
<sequence length="220" mass="24593">ERAAWVYLYGADAQFRDSMVEKDTYGLWKATTTALTVKPRDPTAQQKGLISWLKELFSIPNVLWSLPEAMVAPLLQGRPAAGAIEVHGKGIVDLMLQCVELARERQDPPDGDHLQVFRVVSARPEDKELVRLPHLPIEKHTVRIALFGRVSGLIASKLEFQMFGCFDLQLWGLAQVVALRMWTAKIWDPRFALPEHIVSEIGAGDSLVPEVLYGDDARPA</sequence>
<dbReference type="Proteomes" id="UP001189429">
    <property type="component" value="Unassembled WGS sequence"/>
</dbReference>